<name>A0A4P9WS30_9FUNG</name>
<dbReference type="AlphaFoldDB" id="A0A4P9WS30"/>
<dbReference type="EMBL" id="ML010617">
    <property type="protein sequence ID" value="RKO95944.1"/>
    <property type="molecule type" value="Genomic_DNA"/>
</dbReference>
<reference evidence="4" key="1">
    <citation type="journal article" date="2018" name="Nat. Microbiol.">
        <title>Leveraging single-cell genomics to expand the fungal tree of life.</title>
        <authorList>
            <person name="Ahrendt S.R."/>
            <person name="Quandt C.A."/>
            <person name="Ciobanu D."/>
            <person name="Clum A."/>
            <person name="Salamov A."/>
            <person name="Andreopoulos B."/>
            <person name="Cheng J.F."/>
            <person name="Woyke T."/>
            <person name="Pelin A."/>
            <person name="Henrissat B."/>
            <person name="Reynolds N.K."/>
            <person name="Benny G.L."/>
            <person name="Smith M.E."/>
            <person name="James T.Y."/>
            <person name="Grigoriev I.V."/>
        </authorList>
    </citation>
    <scope>NUCLEOTIDE SEQUENCE [LARGE SCALE GENOMIC DNA]</scope>
    <source>
        <strain evidence="4">ATCC 52028</strain>
    </source>
</reference>
<proteinExistence type="predicted"/>
<organism evidence="3 4">
    <name type="scientific">Caulochytrium protostelioides</name>
    <dbReference type="NCBI Taxonomy" id="1555241"/>
    <lineage>
        <taxon>Eukaryota</taxon>
        <taxon>Fungi</taxon>
        <taxon>Fungi incertae sedis</taxon>
        <taxon>Chytridiomycota</taxon>
        <taxon>Chytridiomycota incertae sedis</taxon>
        <taxon>Chytridiomycetes</taxon>
        <taxon>Caulochytriales</taxon>
        <taxon>Caulochytriaceae</taxon>
        <taxon>Caulochytrium</taxon>
    </lineage>
</organism>
<protein>
    <submittedName>
        <fullName evidence="3">Uncharacterized protein</fullName>
    </submittedName>
</protein>
<evidence type="ECO:0000313" key="3">
    <source>
        <dbReference type="EMBL" id="RKO95944.1"/>
    </source>
</evidence>
<feature type="compositionally biased region" description="Polar residues" evidence="1">
    <location>
        <begin position="53"/>
        <end position="72"/>
    </location>
</feature>
<dbReference type="Proteomes" id="UP000268535">
    <property type="component" value="Unassembled WGS sequence"/>
</dbReference>
<evidence type="ECO:0000256" key="1">
    <source>
        <dbReference type="SAM" id="MobiDB-lite"/>
    </source>
</evidence>
<feature type="region of interest" description="Disordered" evidence="1">
    <location>
        <begin position="51"/>
        <end position="72"/>
    </location>
</feature>
<evidence type="ECO:0000313" key="4">
    <source>
        <dbReference type="Proteomes" id="UP000268535"/>
    </source>
</evidence>
<gene>
    <name evidence="3" type="ORF">CAUPRSCDRAFT_12355</name>
</gene>
<sequence>MLLTACCRKWRVLLLVALALAAWPAADARPIQAEGFRKGTRAVIERIPKLFGNPTTAPSRTSSHPVETTRGPMTQRPQVELHMPTMNSDGSMKFAGLDSSPKAVTDAAKTRRPQVELRMPTMNSDGSMKFAGLDSSPKVVSDAAITRRPQGELHMPTMNSDGSMMLA</sequence>
<feature type="chain" id="PRO_5020941075" evidence="2">
    <location>
        <begin position="29"/>
        <end position="167"/>
    </location>
</feature>
<feature type="signal peptide" evidence="2">
    <location>
        <begin position="1"/>
        <end position="28"/>
    </location>
</feature>
<accession>A0A4P9WS30</accession>
<evidence type="ECO:0000256" key="2">
    <source>
        <dbReference type="SAM" id="SignalP"/>
    </source>
</evidence>
<keyword evidence="2" id="KW-0732">Signal</keyword>